<comment type="similarity">
    <text evidence="4">Belongs to the peptidase S1 family. CLIP subfamily.</text>
</comment>
<dbReference type="GO" id="GO:0004252">
    <property type="term" value="F:serine-type endopeptidase activity"/>
    <property type="evidence" value="ECO:0007669"/>
    <property type="project" value="InterPro"/>
</dbReference>
<proteinExistence type="inferred from homology"/>
<dbReference type="Proteomes" id="UP000708208">
    <property type="component" value="Unassembled WGS sequence"/>
</dbReference>
<evidence type="ECO:0000313" key="9">
    <source>
        <dbReference type="EMBL" id="CAG7722895.1"/>
    </source>
</evidence>
<sequence>MGGTVNIVNILTGIFVLSTFLVVSGSGAGVPCLSVNNQPGKCVSFDLCPPFLRMLKAPQISPNDIRLLQRLTCEYDNPKVCCPYNEVVESVTVQPNHNPQFQSNLKHSSLPQQKPQVQEHVPSSAPSVTLAATNWNNFDIDEDEETKVNERIKSPGPENPSYRNHPNFNYLPTFEDCGNVGSTDNIVGGRDAMHGGHPWMVRIGYRNTETNEIEFYCSGTVISRRYILTAAHCSEEIDPEYIPEIIRVGEHNTTTDRDCSEYGCSEAQDYLIEEISAHPAYSPDDKFNDIGLIRVSTDIDFSTRYVRPICLAFKNEYNVARVFPSNFNGRKGLVAGWGRTKWNRAEGSTTLQEVFLPMLSNEECQSKYSTRAKITDKQMCAGGIRGKDSCGGDSGGPFILPINTGRSGLKFFQLGVVSFGPVQCGVGGDSKLSQGKYIQSNFFLPPAGQFNTELRSSINVFYSRIRLVLCDQ</sequence>
<dbReference type="EMBL" id="CAJVCH010093477">
    <property type="protein sequence ID" value="CAG7722895.1"/>
    <property type="molecule type" value="Genomic_DNA"/>
</dbReference>
<dbReference type="Pfam" id="PF00089">
    <property type="entry name" value="Trypsin"/>
    <property type="match status" value="1"/>
</dbReference>
<dbReference type="CDD" id="cd00190">
    <property type="entry name" value="Tryp_SPc"/>
    <property type="match status" value="1"/>
</dbReference>
<reference evidence="9" key="1">
    <citation type="submission" date="2021-06" db="EMBL/GenBank/DDBJ databases">
        <authorList>
            <person name="Hodson N. C."/>
            <person name="Mongue J. A."/>
            <person name="Jaron S. K."/>
        </authorList>
    </citation>
    <scope>NUCLEOTIDE SEQUENCE</scope>
</reference>
<dbReference type="GO" id="GO:0006508">
    <property type="term" value="P:proteolysis"/>
    <property type="evidence" value="ECO:0007669"/>
    <property type="project" value="UniProtKB-KW"/>
</dbReference>
<dbReference type="FunFam" id="2.40.10.10:FF:000028">
    <property type="entry name" value="Serine protease easter"/>
    <property type="match status" value="1"/>
</dbReference>
<dbReference type="InterPro" id="IPR001254">
    <property type="entry name" value="Trypsin_dom"/>
</dbReference>
<protein>
    <recommendedName>
        <fullName evidence="11">CLIP domain-containing serine protease</fullName>
    </recommendedName>
</protein>
<accession>A0A8J2JVR6</accession>
<keyword evidence="1 6" id="KW-0732">Signal</keyword>
<evidence type="ECO:0000256" key="5">
    <source>
        <dbReference type="RuleBase" id="RU363034"/>
    </source>
</evidence>
<evidence type="ECO:0000256" key="4">
    <source>
        <dbReference type="ARBA" id="ARBA00024195"/>
    </source>
</evidence>
<feature type="domain" description="Clip" evidence="8">
    <location>
        <begin position="31"/>
        <end position="82"/>
    </location>
</feature>
<keyword evidence="2" id="KW-1015">Disulfide bond</keyword>
<gene>
    <name evidence="9" type="ORF">AFUS01_LOCUS12005</name>
</gene>
<dbReference type="OrthoDB" id="547031at2759"/>
<dbReference type="PROSITE" id="PS00135">
    <property type="entry name" value="TRYPSIN_SER"/>
    <property type="match status" value="1"/>
</dbReference>
<dbReference type="InterPro" id="IPR051487">
    <property type="entry name" value="Ser/Thr_Proteases_Immune/Dev"/>
</dbReference>
<feature type="domain" description="Peptidase S1" evidence="7">
    <location>
        <begin position="186"/>
        <end position="459"/>
    </location>
</feature>
<evidence type="ECO:0008006" key="11">
    <source>
        <dbReference type="Google" id="ProtNLM"/>
    </source>
</evidence>
<evidence type="ECO:0000256" key="1">
    <source>
        <dbReference type="ARBA" id="ARBA00022729"/>
    </source>
</evidence>
<organism evidence="9 10">
    <name type="scientific">Allacma fusca</name>
    <dbReference type="NCBI Taxonomy" id="39272"/>
    <lineage>
        <taxon>Eukaryota</taxon>
        <taxon>Metazoa</taxon>
        <taxon>Ecdysozoa</taxon>
        <taxon>Arthropoda</taxon>
        <taxon>Hexapoda</taxon>
        <taxon>Collembola</taxon>
        <taxon>Symphypleona</taxon>
        <taxon>Sminthuridae</taxon>
        <taxon>Allacma</taxon>
    </lineage>
</organism>
<dbReference type="InterPro" id="IPR022700">
    <property type="entry name" value="CLIP"/>
</dbReference>
<dbReference type="InterPro" id="IPR018114">
    <property type="entry name" value="TRYPSIN_HIS"/>
</dbReference>
<dbReference type="PROSITE" id="PS51888">
    <property type="entry name" value="CLIP"/>
    <property type="match status" value="1"/>
</dbReference>
<comment type="caution">
    <text evidence="9">The sequence shown here is derived from an EMBL/GenBank/DDBJ whole genome shotgun (WGS) entry which is preliminary data.</text>
</comment>
<evidence type="ECO:0000256" key="2">
    <source>
        <dbReference type="ARBA" id="ARBA00023157"/>
    </source>
</evidence>
<dbReference type="Pfam" id="PF12032">
    <property type="entry name" value="CLIP"/>
    <property type="match status" value="1"/>
</dbReference>
<name>A0A8J2JVR6_9HEXA</name>
<evidence type="ECO:0000313" key="10">
    <source>
        <dbReference type="Proteomes" id="UP000708208"/>
    </source>
</evidence>
<keyword evidence="5" id="KW-0378">Hydrolase</keyword>
<dbReference type="InterPro" id="IPR033116">
    <property type="entry name" value="TRYPSIN_SER"/>
</dbReference>
<keyword evidence="5" id="KW-0645">Protease</keyword>
<keyword evidence="5" id="KW-0720">Serine protease</keyword>
<keyword evidence="3" id="KW-0325">Glycoprotein</keyword>
<dbReference type="PANTHER" id="PTHR24256">
    <property type="entry name" value="TRYPTASE-RELATED"/>
    <property type="match status" value="1"/>
</dbReference>
<evidence type="ECO:0000256" key="6">
    <source>
        <dbReference type="SAM" id="SignalP"/>
    </source>
</evidence>
<dbReference type="PROSITE" id="PS50240">
    <property type="entry name" value="TRYPSIN_DOM"/>
    <property type="match status" value="1"/>
</dbReference>
<dbReference type="SMART" id="SM00680">
    <property type="entry name" value="CLIP"/>
    <property type="match status" value="1"/>
</dbReference>
<feature type="signal peptide" evidence="6">
    <location>
        <begin position="1"/>
        <end position="25"/>
    </location>
</feature>
<dbReference type="AlphaFoldDB" id="A0A8J2JVR6"/>
<evidence type="ECO:0000259" key="8">
    <source>
        <dbReference type="PROSITE" id="PS51888"/>
    </source>
</evidence>
<evidence type="ECO:0000256" key="3">
    <source>
        <dbReference type="ARBA" id="ARBA00023180"/>
    </source>
</evidence>
<evidence type="ECO:0000259" key="7">
    <source>
        <dbReference type="PROSITE" id="PS50240"/>
    </source>
</evidence>
<keyword evidence="10" id="KW-1185">Reference proteome</keyword>
<feature type="chain" id="PRO_5035191165" description="CLIP domain-containing serine protease" evidence="6">
    <location>
        <begin position="26"/>
        <end position="472"/>
    </location>
</feature>
<dbReference type="PROSITE" id="PS00134">
    <property type="entry name" value="TRYPSIN_HIS"/>
    <property type="match status" value="1"/>
</dbReference>
<dbReference type="SMART" id="SM00020">
    <property type="entry name" value="Tryp_SPc"/>
    <property type="match status" value="1"/>
</dbReference>